<sequence length="527" mass="58980">MQSSDGSIGSPFPDIQLRDISVPEMLMLSMNEHDPNKIAFIDAQTERSYTFGEFKNLYKRISSALSGRGMHQGEVICFFSPNSLEFALMFAACITAGLVVSPSNFNSTRFELTYQLNDCCASYIFTTKAFLPVVKASLNSNIKEIFIADKESVNGFTSIFELALNDGKSFMGNNLKINTLQDAVIIPYSSGTTGLPKGVEITHRNCTAMLDIFQQPQFFGSSKRSKNDTTVVFLPFYHAYGLQKLLLNNLLQGVSQVIMANFVPELFYRCIQKYKPFTIALVPPIVNLLIKDTKAREINFTCLQYISCGASPLSKQIEEKFRSVTKIYCLRQGYGMTEATLAVTLGEKDSYKVGSTGRLVNNVRLKVIDQETGKYCGIGMKGELWFKGPIVMKGYLNRPKETRNCITEDGWLKTGDIGYFDKDGYVFIVAPAELESVLLTHPKIKDAGVVGIDDERAGQIPKAYVVKKVDNLTKKEINDYIADKLSDFKRLRGGIDFIEEIPRLPSGKVLRRTLRDLETKKTLNSQL</sequence>
<evidence type="ECO:0000259" key="1">
    <source>
        <dbReference type="Pfam" id="PF00501"/>
    </source>
</evidence>
<dbReference type="PROSITE" id="PS00455">
    <property type="entry name" value="AMP_BINDING"/>
    <property type="match status" value="1"/>
</dbReference>
<accession>A0A7I8VRY5</accession>
<dbReference type="GO" id="GO:0016405">
    <property type="term" value="F:CoA-ligase activity"/>
    <property type="evidence" value="ECO:0007669"/>
    <property type="project" value="TreeGrafter"/>
</dbReference>
<proteinExistence type="predicted"/>
<feature type="domain" description="AMP-dependent synthetase/ligase" evidence="1">
    <location>
        <begin position="32"/>
        <end position="396"/>
    </location>
</feature>
<dbReference type="Gene3D" id="3.40.50.980">
    <property type="match status" value="2"/>
</dbReference>
<dbReference type="EMBL" id="CAJFCJ010000008">
    <property type="protein sequence ID" value="CAD5118126.1"/>
    <property type="molecule type" value="Genomic_DNA"/>
</dbReference>
<dbReference type="PANTHER" id="PTHR24096">
    <property type="entry name" value="LONG-CHAIN-FATTY-ACID--COA LIGASE"/>
    <property type="match status" value="1"/>
</dbReference>
<gene>
    <name evidence="3" type="ORF">DGYR_LOCUS6555</name>
</gene>
<evidence type="ECO:0000313" key="4">
    <source>
        <dbReference type="Proteomes" id="UP000549394"/>
    </source>
</evidence>
<evidence type="ECO:0000259" key="2">
    <source>
        <dbReference type="Pfam" id="PF13193"/>
    </source>
</evidence>
<dbReference type="OrthoDB" id="10253869at2759"/>
<dbReference type="Proteomes" id="UP000549394">
    <property type="component" value="Unassembled WGS sequence"/>
</dbReference>
<dbReference type="InterPro" id="IPR000873">
    <property type="entry name" value="AMP-dep_synth/lig_dom"/>
</dbReference>
<protein>
    <submittedName>
        <fullName evidence="3">DgyrCDS6865</fullName>
    </submittedName>
</protein>
<dbReference type="PANTHER" id="PTHR24096:SF257">
    <property type="entry name" value="ACYL-COA SYNTHETASE 7"/>
    <property type="match status" value="1"/>
</dbReference>
<evidence type="ECO:0000313" key="3">
    <source>
        <dbReference type="EMBL" id="CAD5118126.1"/>
    </source>
</evidence>
<reference evidence="3 4" key="1">
    <citation type="submission" date="2020-08" db="EMBL/GenBank/DDBJ databases">
        <authorList>
            <person name="Hejnol A."/>
        </authorList>
    </citation>
    <scope>NUCLEOTIDE SEQUENCE [LARGE SCALE GENOMIC DNA]</scope>
</reference>
<dbReference type="Gene3D" id="3.30.300.30">
    <property type="match status" value="1"/>
</dbReference>
<organism evidence="3 4">
    <name type="scientific">Dimorphilus gyrociliatus</name>
    <dbReference type="NCBI Taxonomy" id="2664684"/>
    <lineage>
        <taxon>Eukaryota</taxon>
        <taxon>Metazoa</taxon>
        <taxon>Spiralia</taxon>
        <taxon>Lophotrochozoa</taxon>
        <taxon>Annelida</taxon>
        <taxon>Polychaeta</taxon>
        <taxon>Polychaeta incertae sedis</taxon>
        <taxon>Dinophilidae</taxon>
        <taxon>Dimorphilus</taxon>
    </lineage>
</organism>
<name>A0A7I8VRY5_9ANNE</name>
<dbReference type="Pfam" id="PF13193">
    <property type="entry name" value="AMP-binding_C"/>
    <property type="match status" value="1"/>
</dbReference>
<dbReference type="AlphaFoldDB" id="A0A7I8VRY5"/>
<dbReference type="CDD" id="cd05911">
    <property type="entry name" value="Firefly_Luc_like"/>
    <property type="match status" value="1"/>
</dbReference>
<dbReference type="InterPro" id="IPR045851">
    <property type="entry name" value="AMP-bd_C_sf"/>
</dbReference>
<dbReference type="Pfam" id="PF00501">
    <property type="entry name" value="AMP-binding"/>
    <property type="match status" value="1"/>
</dbReference>
<dbReference type="Gene3D" id="2.30.38.10">
    <property type="entry name" value="Luciferase, Domain 3"/>
    <property type="match status" value="1"/>
</dbReference>
<feature type="domain" description="AMP-binding enzyme C-terminal" evidence="2">
    <location>
        <begin position="433"/>
        <end position="508"/>
    </location>
</feature>
<keyword evidence="4" id="KW-1185">Reference proteome</keyword>
<dbReference type="InterPro" id="IPR025110">
    <property type="entry name" value="AMP-bd_C"/>
</dbReference>
<dbReference type="InterPro" id="IPR020845">
    <property type="entry name" value="AMP-binding_CS"/>
</dbReference>
<dbReference type="SUPFAM" id="SSF56801">
    <property type="entry name" value="Acetyl-CoA synthetase-like"/>
    <property type="match status" value="1"/>
</dbReference>
<comment type="caution">
    <text evidence="3">The sequence shown here is derived from an EMBL/GenBank/DDBJ whole genome shotgun (WGS) entry which is preliminary data.</text>
</comment>